<reference evidence="1 2" key="1">
    <citation type="journal article" date="2012" name="J. Bacteriol.">
        <title>De Novo Genome Project of Cupriavidus basilensis OR16.</title>
        <authorList>
            <person name="Cserhati M."/>
            <person name="Kriszt B."/>
            <person name="Szoboszlay S."/>
            <person name="Toth A."/>
            <person name="Szabo I."/>
            <person name="Tancsics A."/>
            <person name="Nagy I."/>
            <person name="Horvath B."/>
            <person name="Nagy I."/>
            <person name="Kukolya J."/>
        </authorList>
    </citation>
    <scope>NUCLEOTIDE SEQUENCE [LARGE SCALE GENOMIC DNA]</scope>
    <source>
        <strain evidence="1 2">OR16</strain>
    </source>
</reference>
<protein>
    <submittedName>
        <fullName evidence="1">Uncharacterized protein</fullName>
    </submittedName>
</protein>
<dbReference type="AlphaFoldDB" id="H1S5D8"/>
<proteinExistence type="predicted"/>
<gene>
    <name evidence="1" type="ORF">OR16_15289</name>
</gene>
<dbReference type="EMBL" id="AHJE01000036">
    <property type="protein sequence ID" value="EHP42305.1"/>
    <property type="molecule type" value="Genomic_DNA"/>
</dbReference>
<comment type="caution">
    <text evidence="1">The sequence shown here is derived from an EMBL/GenBank/DDBJ whole genome shotgun (WGS) entry which is preliminary data.</text>
</comment>
<evidence type="ECO:0000313" key="1">
    <source>
        <dbReference type="EMBL" id="EHP42305.1"/>
    </source>
</evidence>
<name>H1S5D8_9BURK</name>
<dbReference type="Proteomes" id="UP000005808">
    <property type="component" value="Unassembled WGS sequence"/>
</dbReference>
<organism evidence="1 2">
    <name type="scientific">Cupriavidus basilensis OR16</name>
    <dbReference type="NCBI Taxonomy" id="1127483"/>
    <lineage>
        <taxon>Bacteria</taxon>
        <taxon>Pseudomonadati</taxon>
        <taxon>Pseudomonadota</taxon>
        <taxon>Betaproteobacteria</taxon>
        <taxon>Burkholderiales</taxon>
        <taxon>Burkholderiaceae</taxon>
        <taxon>Cupriavidus</taxon>
    </lineage>
</organism>
<dbReference type="RefSeq" id="WP_006158631.1">
    <property type="nucleotide sequence ID" value="NZ_AHJE01000036.1"/>
</dbReference>
<evidence type="ECO:0000313" key="2">
    <source>
        <dbReference type="Proteomes" id="UP000005808"/>
    </source>
</evidence>
<accession>H1S5D8</accession>
<dbReference type="PATRIC" id="fig|1127483.3.peg.3067"/>
<sequence>MIDFAMTAPEIGAILGITARRVTQYRDDKLLPAVERGKFDPVFLLYLRKGEQRADGLRRRPDRDTLLALGWLGGVHDKPSDEDLAAFGTVFERNGLTRDAALVAIGRAMQLVTR</sequence>